<evidence type="ECO:0000313" key="7">
    <source>
        <dbReference type="EMBL" id="QBH66268.1"/>
    </source>
</evidence>
<feature type="region of interest" description="Disordered" evidence="1">
    <location>
        <begin position="22"/>
        <end position="45"/>
    </location>
</feature>
<dbReference type="RefSeq" id="NP_663208.1">
    <property type="nucleotide sequence ID" value="NC_004062.1"/>
</dbReference>
<gene>
    <name evidence="3" type="primary">PhopGV043</name>
    <name evidence="4" type="ORF">PhopGVgp043</name>
</gene>
<dbReference type="SUPFAM" id="SSF57625">
    <property type="entry name" value="Invertebrate chitin-binding proteins"/>
    <property type="match status" value="1"/>
</dbReference>
<dbReference type="InterPro" id="IPR036508">
    <property type="entry name" value="Chitin-bd_dom_sf"/>
</dbReference>
<dbReference type="SMART" id="SM00494">
    <property type="entry name" value="ChtBD2"/>
    <property type="match status" value="1"/>
</dbReference>
<evidence type="ECO:0000256" key="1">
    <source>
        <dbReference type="SAM" id="MobiDB-lite"/>
    </source>
</evidence>
<dbReference type="KEGG" id="vg:949282"/>
<dbReference type="Gene3D" id="2.170.140.10">
    <property type="entry name" value="Chitin binding domain"/>
    <property type="match status" value="1"/>
</dbReference>
<dbReference type="GeneID" id="949282"/>
<dbReference type="EMBL" id="MK033573">
    <property type="protein sequence ID" value="QBH66918.1"/>
    <property type="molecule type" value="Genomic_DNA"/>
</dbReference>
<dbReference type="EMBL" id="MK033568">
    <property type="protein sequence ID" value="QBH66268.1"/>
    <property type="molecule type" value="Genomic_DNA"/>
</dbReference>
<reference evidence="4" key="3">
    <citation type="journal article" date="2016" name="Arch. Virol.">
        <title>The comparative analysis of complete genome sequences from two South African betabaculoviruses: Phthorimaea operculella granulovirus and Plutella xylostella granulovirus.</title>
        <authorList>
            <person name="Jukes M.D."/>
            <person name="Motsoeneng B.M."/>
            <person name="Knox C.M."/>
            <person name="Hill M.P."/>
            <person name="Moore S.D."/>
        </authorList>
    </citation>
    <scope>NUCLEOTIDE SEQUENCE</scope>
    <source>
        <strain evidence="4">SA</strain>
    </source>
</reference>
<evidence type="ECO:0000313" key="8">
    <source>
        <dbReference type="EMBL" id="QBH66398.1"/>
    </source>
</evidence>
<protein>
    <recommendedName>
        <fullName evidence="2">Chitin-binding type-2 domain-containing protein</fullName>
    </recommendedName>
</protein>
<feature type="compositionally biased region" description="Pro residues" evidence="1">
    <location>
        <begin position="25"/>
        <end position="43"/>
    </location>
</feature>
<proteinExistence type="predicted"/>
<evidence type="ECO:0000313" key="12">
    <source>
        <dbReference type="Proteomes" id="UP000202706"/>
    </source>
</evidence>
<dbReference type="EMBL" id="MK033567">
    <property type="protein sequence ID" value="QBH66138.1"/>
    <property type="molecule type" value="Genomic_DNA"/>
</dbReference>
<dbReference type="OrthoDB" id="26259at10239"/>
<reference evidence="3" key="2">
    <citation type="submission" date="2002-04" db="EMBL/GenBank/DDBJ databases">
        <title>The complete sequence of the potato tuber moth, Phthorimaea operculella, granulovirus.</title>
        <authorList>
            <person name="Croizier L."/>
            <person name="Taha A."/>
            <person name="Croizier G."/>
            <person name="Lopez Ferber M."/>
        </authorList>
    </citation>
    <scope>NUCLEOTIDE SEQUENCE</scope>
</reference>
<evidence type="ECO:0000313" key="4">
    <source>
        <dbReference type="EMBL" id="ANY57432.1"/>
    </source>
</evidence>
<dbReference type="EMBL" id="MK033566">
    <property type="protein sequence ID" value="QBH66008.1"/>
    <property type="molecule type" value="Genomic_DNA"/>
</dbReference>
<feature type="domain" description="Chitin-binding type-2" evidence="2">
    <location>
        <begin position="41"/>
        <end position="97"/>
    </location>
</feature>
<evidence type="ECO:0000313" key="10">
    <source>
        <dbReference type="EMBL" id="QBH66918.1"/>
    </source>
</evidence>
<dbReference type="EMBL" id="MK033569">
    <property type="protein sequence ID" value="QBH66398.1"/>
    <property type="molecule type" value="Genomic_DNA"/>
</dbReference>
<evidence type="ECO:0000313" key="3">
    <source>
        <dbReference type="EMBL" id="AAM70241.1"/>
    </source>
</evidence>
<dbReference type="Proteomes" id="UP000202706">
    <property type="component" value="Segment"/>
</dbReference>
<name>Q8JS16_9BBAC</name>
<dbReference type="InterPro" id="IPR002557">
    <property type="entry name" value="Chitin-bd_dom"/>
</dbReference>
<dbReference type="GO" id="GO:0005576">
    <property type="term" value="C:extracellular region"/>
    <property type="evidence" value="ECO:0007669"/>
    <property type="project" value="InterPro"/>
</dbReference>
<dbReference type="CAZy" id="CBM14">
    <property type="family name" value="Carbohydrate-Binding Module Family 14"/>
</dbReference>
<organism evidence="3 12">
    <name type="scientific">Phthorimaea operculella granulovirus</name>
    <dbReference type="NCBI Taxonomy" id="192584"/>
    <lineage>
        <taxon>Viruses</taxon>
        <taxon>Viruses incertae sedis</taxon>
        <taxon>Naldaviricetes</taxon>
        <taxon>Lefavirales</taxon>
        <taxon>Baculoviridae</taxon>
        <taxon>Betabaculovirus</taxon>
        <taxon>Betabaculovirus phoperculellae</taxon>
    </lineage>
</organism>
<dbReference type="EMBL" id="MK033576">
    <property type="protein sequence ID" value="QBH67307.1"/>
    <property type="molecule type" value="Genomic_DNA"/>
</dbReference>
<dbReference type="Pfam" id="PF01607">
    <property type="entry name" value="CBM_14"/>
    <property type="match status" value="1"/>
</dbReference>
<evidence type="ECO:0000313" key="9">
    <source>
        <dbReference type="EMBL" id="QBH66528.1"/>
    </source>
</evidence>
<sequence length="104" mass="11789">MKYIWLGLFVFVILFVVMSFSSSPTPTPQPQPTPPEPTPPPPICKSDQVEFVPNPDNCTQYYVCITMEPVLLYCPRGSAYDIELQECKPLEMVSCGNRPLELYN</sequence>
<evidence type="ECO:0000313" key="11">
    <source>
        <dbReference type="EMBL" id="QBH67307.1"/>
    </source>
</evidence>
<evidence type="ECO:0000259" key="2">
    <source>
        <dbReference type="PROSITE" id="PS50940"/>
    </source>
</evidence>
<dbReference type="PROSITE" id="PS50940">
    <property type="entry name" value="CHIT_BIND_II"/>
    <property type="match status" value="1"/>
</dbReference>
<evidence type="ECO:0000313" key="6">
    <source>
        <dbReference type="EMBL" id="QBH66138.1"/>
    </source>
</evidence>
<reference evidence="5" key="4">
    <citation type="journal article" date="2019" name="J. Gen. Virol.">
        <title>Elucidating the genetic diversity of Phthorimaea operculella granulovirus (PhopGV).</title>
        <authorList>
            <person name="Larem A."/>
            <person name="Ben-Tiba S."/>
            <person name="Wennmann J.T."/>
            <person name="Gueli Alletti G."/>
            <person name="Jehle J.A."/>
        </authorList>
    </citation>
    <scope>NUCLEOTIDE SEQUENCE</scope>
    <source>
        <strain evidence="5">PhopGV-CR5.1</strain>
        <strain evidence="6">PhopGV-GR1.1</strain>
        <strain evidence="7">PhopGV-GR1.2</strain>
        <strain evidence="8">PhopGV-GR2.1</strain>
        <strain evidence="9">PhopGV-IT1.1</strain>
        <strain evidence="10">PhopGV-LS2.1</strain>
        <strain evidence="11">PhopGV-Ym.1</strain>
    </source>
</reference>
<dbReference type="GO" id="GO:0008061">
    <property type="term" value="F:chitin binding"/>
    <property type="evidence" value="ECO:0007669"/>
    <property type="project" value="InterPro"/>
</dbReference>
<dbReference type="EMBL" id="AF499596">
    <property type="protein sequence ID" value="AAM70241.1"/>
    <property type="molecule type" value="Genomic_DNA"/>
</dbReference>
<reference evidence="12" key="1">
    <citation type="journal article" date="2000" name="Virus Genes">
        <title>Comparative analysis of the granulin regions of the Phthorimaea operculella and Spodoptera littoralis granuloviruses.</title>
        <authorList>
            <person name="Taha A."/>
            <person name="Nour-El-Din A."/>
            <person name="Croizier L."/>
            <person name="Ferber M.L."/>
            <person name="Croizier G."/>
        </authorList>
    </citation>
    <scope>NUCLEOTIDE SEQUENCE [LARGE SCALE GENOMIC DNA]</scope>
</reference>
<keyword evidence="12" id="KW-1185">Reference proteome</keyword>
<accession>Q8JS16</accession>
<evidence type="ECO:0000313" key="5">
    <source>
        <dbReference type="EMBL" id="QBH66008.1"/>
    </source>
</evidence>
<dbReference type="EMBL" id="MK033570">
    <property type="protein sequence ID" value="QBH66528.1"/>
    <property type="molecule type" value="Genomic_DNA"/>
</dbReference>
<dbReference type="EMBL" id="KU666536">
    <property type="protein sequence ID" value="ANY57432.1"/>
    <property type="molecule type" value="Genomic_DNA"/>
</dbReference>